<comment type="caution">
    <text evidence="5">The sequence shown here is derived from an EMBL/GenBank/DDBJ whole genome shotgun (WGS) entry which is preliminary data.</text>
</comment>
<dbReference type="OrthoDB" id="2288358at2759"/>
<evidence type="ECO:0000256" key="2">
    <source>
        <dbReference type="PROSITE-ProRule" id="PRU00850"/>
    </source>
</evidence>
<evidence type="ECO:0000259" key="4">
    <source>
        <dbReference type="PROSITE" id="PS51517"/>
    </source>
</evidence>
<sequence>MYSQEQQQATQESAHTTDAVKDTNFPSASMSQPTTPKPSSQPSSPVKEDNVEASPSHIVPSITSPSSQVAPGLPHGSGPYMLNHPRRKRRDSDYTADGPIFSDTTYNSNIYHPDRANILDVRIHSKVDRGFFLADNDWTCYRRNYFQVSCAFSLQGVMVLYDGQELPCVVRDPDDDGFYDIEQFYVGMSARLSDCDKQISLVQHTAKRDKGPQSTPTAKPIRPGGNLTFSSVGANHSIVTFERIQFKSATANNGKRRAAQQYYLLVMDLFAKARGTGKLIHVASTQSQHLVVRGRSPGHYAENPGTPALMHAPPPPPPPHPGFYDPAVAAAAAAAANSSPTGMTAGGPLRHHHPPQHRMSPNPAMHPSNFNSGPPSMLPPGGPSYPHPMYSSDYPSYYHGGPPHAHPPGAYPPYAPSHAGVPMHTFMPHPYPSSRPDGMYDPPTSTPYTSLPPPMHRSESAPSAYDHIKDDQQWARARMSSTPGHAPYYSQLPPVPYYPPSSPMYGPSHHQDQNHWQPPQSPQQPPTDAANHVNEYQAKQADSDKPRND</sequence>
<accession>A0A1X2GWD2</accession>
<dbReference type="Proteomes" id="UP000242146">
    <property type="component" value="Unassembled WGS sequence"/>
</dbReference>
<dbReference type="EMBL" id="MCGT01000002">
    <property type="protein sequence ID" value="ORX62345.1"/>
    <property type="molecule type" value="Genomic_DNA"/>
</dbReference>
<feature type="region of interest" description="Disordered" evidence="3">
    <location>
        <begin position="204"/>
        <end position="226"/>
    </location>
</feature>
<protein>
    <submittedName>
        <fullName evidence="5">p53-like transcription factor</fullName>
    </submittedName>
</protein>
<dbReference type="SUPFAM" id="SSF49417">
    <property type="entry name" value="p53-like transcription factors"/>
    <property type="match status" value="1"/>
</dbReference>
<evidence type="ECO:0000313" key="6">
    <source>
        <dbReference type="Proteomes" id="UP000242146"/>
    </source>
</evidence>
<dbReference type="Gene3D" id="2.60.40.1390">
    <property type="entry name" value="NDT80 DNA-binding domain"/>
    <property type="match status" value="1"/>
</dbReference>
<dbReference type="PANTHER" id="PTHR35144:SF2">
    <property type="entry name" value="MEIOSIS-SPECIFIC TRANSCRIPTION FACTOR NDT80"/>
    <property type="match status" value="1"/>
</dbReference>
<keyword evidence="6" id="KW-1185">Reference proteome</keyword>
<organism evidence="5 6">
    <name type="scientific">Hesseltinella vesiculosa</name>
    <dbReference type="NCBI Taxonomy" id="101127"/>
    <lineage>
        <taxon>Eukaryota</taxon>
        <taxon>Fungi</taxon>
        <taxon>Fungi incertae sedis</taxon>
        <taxon>Mucoromycota</taxon>
        <taxon>Mucoromycotina</taxon>
        <taxon>Mucoromycetes</taxon>
        <taxon>Mucorales</taxon>
        <taxon>Cunninghamellaceae</taxon>
        <taxon>Hesseltinella</taxon>
    </lineage>
</organism>
<dbReference type="InterPro" id="IPR024061">
    <property type="entry name" value="NDT80_DNA-bd_dom"/>
</dbReference>
<feature type="domain" description="NDT80" evidence="4">
    <location>
        <begin position="41"/>
        <end position="304"/>
    </location>
</feature>
<feature type="DNA-binding region" description="NDT80" evidence="2">
    <location>
        <begin position="41"/>
        <end position="304"/>
    </location>
</feature>
<gene>
    <name evidence="5" type="ORF">DM01DRAFT_1331784</name>
</gene>
<name>A0A1X2GWD2_9FUNG</name>
<dbReference type="Pfam" id="PF05224">
    <property type="entry name" value="NDT80_PhoG"/>
    <property type="match status" value="1"/>
</dbReference>
<evidence type="ECO:0000256" key="3">
    <source>
        <dbReference type="SAM" id="MobiDB-lite"/>
    </source>
</evidence>
<dbReference type="STRING" id="101127.A0A1X2GWD2"/>
<feature type="compositionally biased region" description="Low complexity" evidence="3">
    <location>
        <begin position="327"/>
        <end position="336"/>
    </location>
</feature>
<feature type="compositionally biased region" description="Low complexity" evidence="3">
    <location>
        <begin position="1"/>
        <end position="16"/>
    </location>
</feature>
<dbReference type="PROSITE" id="PS51517">
    <property type="entry name" value="NDT80"/>
    <property type="match status" value="1"/>
</dbReference>
<feature type="compositionally biased region" description="Pro residues" evidence="3">
    <location>
        <begin position="493"/>
        <end position="502"/>
    </location>
</feature>
<dbReference type="GO" id="GO:0045944">
    <property type="term" value="P:positive regulation of transcription by RNA polymerase II"/>
    <property type="evidence" value="ECO:0007669"/>
    <property type="project" value="TreeGrafter"/>
</dbReference>
<feature type="region of interest" description="Disordered" evidence="3">
    <location>
        <begin position="296"/>
        <end position="384"/>
    </location>
</feature>
<feature type="compositionally biased region" description="Low complexity" evidence="3">
    <location>
        <begin position="31"/>
        <end position="45"/>
    </location>
</feature>
<feature type="region of interest" description="Disordered" evidence="3">
    <location>
        <begin position="1"/>
        <end position="99"/>
    </location>
</feature>
<dbReference type="InterPro" id="IPR052605">
    <property type="entry name" value="Fungal_trans_regulator"/>
</dbReference>
<keyword evidence="1 2" id="KW-0238">DNA-binding</keyword>
<dbReference type="GO" id="GO:0000228">
    <property type="term" value="C:nuclear chromosome"/>
    <property type="evidence" value="ECO:0007669"/>
    <property type="project" value="TreeGrafter"/>
</dbReference>
<dbReference type="PANTHER" id="PTHR35144">
    <property type="entry name" value="MEIOSIS-SPECIFIC TRANSCRIPTION FACTOR NDT80"/>
    <property type="match status" value="1"/>
</dbReference>
<evidence type="ECO:0000256" key="1">
    <source>
        <dbReference type="ARBA" id="ARBA00023125"/>
    </source>
</evidence>
<dbReference type="GO" id="GO:0003677">
    <property type="term" value="F:DNA binding"/>
    <property type="evidence" value="ECO:0007669"/>
    <property type="project" value="UniProtKB-KW"/>
</dbReference>
<dbReference type="InterPro" id="IPR037141">
    <property type="entry name" value="NDT80_DNA-bd_dom_sf"/>
</dbReference>
<reference evidence="5 6" key="1">
    <citation type="submission" date="2016-07" db="EMBL/GenBank/DDBJ databases">
        <title>Pervasive Adenine N6-methylation of Active Genes in Fungi.</title>
        <authorList>
            <consortium name="DOE Joint Genome Institute"/>
            <person name="Mondo S.J."/>
            <person name="Dannebaum R.O."/>
            <person name="Kuo R.C."/>
            <person name="Labutti K."/>
            <person name="Haridas S."/>
            <person name="Kuo A."/>
            <person name="Salamov A."/>
            <person name="Ahrendt S.R."/>
            <person name="Lipzen A."/>
            <person name="Sullivan W."/>
            <person name="Andreopoulos W.B."/>
            <person name="Clum A."/>
            <person name="Lindquist E."/>
            <person name="Daum C."/>
            <person name="Ramamoorthy G.K."/>
            <person name="Gryganskyi A."/>
            <person name="Culley D."/>
            <person name="Magnuson J.K."/>
            <person name="James T.Y."/>
            <person name="O'Malley M.A."/>
            <person name="Stajich J.E."/>
            <person name="Spatafora J.W."/>
            <person name="Visel A."/>
            <person name="Grigoriev I.V."/>
        </authorList>
    </citation>
    <scope>NUCLEOTIDE SEQUENCE [LARGE SCALE GENOMIC DNA]</scope>
    <source>
        <strain evidence="5 6">NRRL 3301</strain>
    </source>
</reference>
<dbReference type="GO" id="GO:0051321">
    <property type="term" value="P:meiotic cell cycle"/>
    <property type="evidence" value="ECO:0007669"/>
    <property type="project" value="TreeGrafter"/>
</dbReference>
<proteinExistence type="predicted"/>
<evidence type="ECO:0000313" key="5">
    <source>
        <dbReference type="EMBL" id="ORX62345.1"/>
    </source>
</evidence>
<dbReference type="InterPro" id="IPR008967">
    <property type="entry name" value="p53-like_TF_DNA-bd_sf"/>
</dbReference>
<dbReference type="GO" id="GO:0003700">
    <property type="term" value="F:DNA-binding transcription factor activity"/>
    <property type="evidence" value="ECO:0007669"/>
    <property type="project" value="UniProtKB-UniRule"/>
</dbReference>
<feature type="region of interest" description="Disordered" evidence="3">
    <location>
        <begin position="426"/>
        <end position="549"/>
    </location>
</feature>
<dbReference type="AlphaFoldDB" id="A0A1X2GWD2"/>
<feature type="compositionally biased region" description="Pro residues" evidence="3">
    <location>
        <begin position="312"/>
        <end position="321"/>
    </location>
</feature>